<name>A0ABW8VJ59_9PROT</name>
<proteinExistence type="predicted"/>
<dbReference type="CDD" id="cd03801">
    <property type="entry name" value="GT4_PimA-like"/>
    <property type="match status" value="1"/>
</dbReference>
<dbReference type="SUPFAM" id="SSF53756">
    <property type="entry name" value="UDP-Glycosyltransferase/glycogen phosphorylase"/>
    <property type="match status" value="1"/>
</dbReference>
<evidence type="ECO:0000313" key="4">
    <source>
        <dbReference type="Proteomes" id="UP001628281"/>
    </source>
</evidence>
<dbReference type="GO" id="GO:0016757">
    <property type="term" value="F:glycosyltransferase activity"/>
    <property type="evidence" value="ECO:0007669"/>
    <property type="project" value="UniProtKB-KW"/>
</dbReference>
<dbReference type="EMBL" id="JBJLSN010000128">
    <property type="protein sequence ID" value="MFL7906064.1"/>
    <property type="molecule type" value="Genomic_DNA"/>
</dbReference>
<comment type="caution">
    <text evidence="3">The sequence shown here is derived from an EMBL/GenBank/DDBJ whole genome shotgun (WGS) entry which is preliminary data.</text>
</comment>
<dbReference type="PANTHER" id="PTHR12526:SF510">
    <property type="entry name" value="D-INOSITOL 3-PHOSPHATE GLYCOSYLTRANSFERASE"/>
    <property type="match status" value="1"/>
</dbReference>
<dbReference type="PANTHER" id="PTHR12526">
    <property type="entry name" value="GLYCOSYLTRANSFERASE"/>
    <property type="match status" value="1"/>
</dbReference>
<accession>A0ABW8VJ59</accession>
<keyword evidence="4" id="KW-1185">Reference proteome</keyword>
<dbReference type="RefSeq" id="WP_407826093.1">
    <property type="nucleotide sequence ID" value="NZ_JBJLSN010000128.1"/>
</dbReference>
<sequence length="546" mass="59396">MSSLLDTDLPRITFVGRPLDPQKGLATLLDALERLLSLTRPPRFSVWIVGGDADEVPHVRRLIRGYPHLRRELVDGRITVWGKFSREALPEIYRRSHAVVMPSLREQFGLVAIEAMACGCPVIGTRQGGIGDTVRAGLTGATVEVDQPDALAAALLLYLRNHALRDARGMLARHWTAGAFAKADAYGRIARLYTDPLPPELGEPDWDRRARFSEARVVAVLPVVEAAIGGVIERWQVVADRYHVIARLETTCGPMALKAFRDRPSLAAAMLPVGRAFAKRTAADFVDNALFHNGNPVVPPLVATDRSAGFAVYSWLDGTAHDEPYGQIRGIAEGMEAHASAAAPNLDTTGYHTALEQFFRAPDEAALAALDDRAAAVNRVAQRIGFGLRAIHPTVELHRILMSAELASWPLPADVIDRIRMAVLLLLSQPSPTELPLRLCHGDLKARHIAHTGGHMIVLDTEHSVFAAGELDLGALGADELVRGVNAFTVVRRIRSVATDGGAATALQWALSLVVYAYLARAHHGSVTEPTRRLRRILSDLCLALE</sequence>
<protein>
    <submittedName>
        <fullName evidence="3">Glycosyltransferase</fullName>
        <ecNumber evidence="3">2.4.-.-</ecNumber>
    </submittedName>
</protein>
<dbReference type="Gene3D" id="3.40.50.2000">
    <property type="entry name" value="Glycogen Phosphorylase B"/>
    <property type="match status" value="1"/>
</dbReference>
<reference evidence="3 4" key="1">
    <citation type="submission" date="2024-11" db="EMBL/GenBank/DDBJ databases">
        <title>Draft genome sequences of two bacteria associated to sugarcane roots in Colombia.</title>
        <authorList>
            <person name="Pardo-Diaz S."/>
            <person name="Masmela-Mendoza J."/>
            <person name="Delgadillo-Duran P."/>
            <person name="Bautista E.J."/>
            <person name="Rojas-Tapias D.F."/>
        </authorList>
    </citation>
    <scope>NUCLEOTIDE SEQUENCE [LARGE SCALE GENOMIC DNA]</scope>
    <source>
        <strain evidence="3 4">Ap18</strain>
    </source>
</reference>
<dbReference type="SUPFAM" id="SSF56112">
    <property type="entry name" value="Protein kinase-like (PK-like)"/>
    <property type="match status" value="1"/>
</dbReference>
<dbReference type="EC" id="2.4.-.-" evidence="3"/>
<dbReference type="InterPro" id="IPR011009">
    <property type="entry name" value="Kinase-like_dom_sf"/>
</dbReference>
<dbReference type="Pfam" id="PF13692">
    <property type="entry name" value="Glyco_trans_1_4"/>
    <property type="match status" value="1"/>
</dbReference>
<dbReference type="Proteomes" id="UP001628281">
    <property type="component" value="Unassembled WGS sequence"/>
</dbReference>
<evidence type="ECO:0000313" key="3">
    <source>
        <dbReference type="EMBL" id="MFL7906064.1"/>
    </source>
</evidence>
<evidence type="ECO:0000256" key="1">
    <source>
        <dbReference type="ARBA" id="ARBA00022676"/>
    </source>
</evidence>
<keyword evidence="2 3" id="KW-0808">Transferase</keyword>
<organism evidence="3 4">
    <name type="scientific">Azospirillum argentinense</name>
    <dbReference type="NCBI Taxonomy" id="2970906"/>
    <lineage>
        <taxon>Bacteria</taxon>
        <taxon>Pseudomonadati</taxon>
        <taxon>Pseudomonadota</taxon>
        <taxon>Alphaproteobacteria</taxon>
        <taxon>Rhodospirillales</taxon>
        <taxon>Azospirillaceae</taxon>
        <taxon>Azospirillum</taxon>
    </lineage>
</organism>
<keyword evidence="1 3" id="KW-0328">Glycosyltransferase</keyword>
<evidence type="ECO:0000256" key="2">
    <source>
        <dbReference type="ARBA" id="ARBA00022679"/>
    </source>
</evidence>
<gene>
    <name evidence="3" type="ORF">ACJ41P_33450</name>
</gene>